<evidence type="ECO:0000256" key="3">
    <source>
        <dbReference type="SAM" id="MobiDB-lite"/>
    </source>
</evidence>
<evidence type="ECO:0000256" key="1">
    <source>
        <dbReference type="ARBA" id="ARBA00004123"/>
    </source>
</evidence>
<dbReference type="OMA" id="TEVEPAH"/>
<sequence length="239" mass="25963">MIAAGAEALARLDCQSLNRGRLGELHLTQSRARRRGIAPGTSSSCDRCCIIRAAMSRRIRMTFPKATIKAIMQMDDEVGKMSAEVPLMVSRCVELFLEELVKAASAVAAERSCNIVQPGHLKQCVANSSMFDFLRPLLEHVPDLGPAQEKKPKAQRARKPKSEAAEQKPKKVKTEDDTAPVVKPEPTASSVVDVPLPNEEAPVEEVAVPPEEAPEPSDADLLGVAGDDADEDDNWDEED</sequence>
<dbReference type="InterPro" id="IPR003958">
    <property type="entry name" value="CBFA_NFYB_domain"/>
</dbReference>
<feature type="compositionally biased region" description="Acidic residues" evidence="3">
    <location>
        <begin position="227"/>
        <end position="239"/>
    </location>
</feature>
<evidence type="ECO:0000313" key="5">
    <source>
        <dbReference type="EMBL" id="CEO95688.1"/>
    </source>
</evidence>
<dbReference type="PANTHER" id="PTHR10252">
    <property type="entry name" value="HISTONE-LIKE TRANSCRIPTION FACTOR CCAAT-RELATED"/>
    <property type="match status" value="1"/>
</dbReference>
<dbReference type="GO" id="GO:0005634">
    <property type="term" value="C:nucleus"/>
    <property type="evidence" value="ECO:0007669"/>
    <property type="project" value="UniProtKB-SubCell"/>
</dbReference>
<feature type="compositionally biased region" description="Low complexity" evidence="3">
    <location>
        <begin position="194"/>
        <end position="210"/>
    </location>
</feature>
<accession>A0A0G4IKH7</accession>
<dbReference type="STRING" id="37360.A0A0G4IKH7"/>
<comment type="subcellular location">
    <subcellularLocation>
        <location evidence="1">Nucleus</location>
    </subcellularLocation>
</comment>
<proteinExistence type="predicted"/>
<keyword evidence="2" id="KW-0539">Nucleus</keyword>
<evidence type="ECO:0000313" key="8">
    <source>
        <dbReference type="Proteomes" id="UP000290189"/>
    </source>
</evidence>
<evidence type="ECO:0000313" key="6">
    <source>
        <dbReference type="EMBL" id="SPQ99939.1"/>
    </source>
</evidence>
<dbReference type="OrthoDB" id="653904at2759"/>
<organism evidence="5 7">
    <name type="scientific">Plasmodiophora brassicae</name>
    <name type="common">Clubroot disease agent</name>
    <dbReference type="NCBI Taxonomy" id="37360"/>
    <lineage>
        <taxon>Eukaryota</taxon>
        <taxon>Sar</taxon>
        <taxon>Rhizaria</taxon>
        <taxon>Endomyxa</taxon>
        <taxon>Phytomyxea</taxon>
        <taxon>Plasmodiophorida</taxon>
        <taxon>Plasmodiophoridae</taxon>
        <taxon>Plasmodiophora</taxon>
    </lineage>
</organism>
<geneLocation type="mitochondrion" evidence="6"/>
<dbReference type="EMBL" id="CDSF01000035">
    <property type="protein sequence ID" value="CEO95688.1"/>
    <property type="molecule type" value="Genomic_DNA"/>
</dbReference>
<evidence type="ECO:0000256" key="2">
    <source>
        <dbReference type="ARBA" id="ARBA00023242"/>
    </source>
</evidence>
<dbReference type="Proteomes" id="UP000039324">
    <property type="component" value="Unassembled WGS sequence"/>
</dbReference>
<evidence type="ECO:0000259" key="4">
    <source>
        <dbReference type="Pfam" id="PF00808"/>
    </source>
</evidence>
<dbReference type="GO" id="GO:0016251">
    <property type="term" value="F:RNA polymerase II general transcription initiation factor activity"/>
    <property type="evidence" value="ECO:0007669"/>
    <property type="project" value="TreeGrafter"/>
</dbReference>
<dbReference type="EMBL" id="OVEO01000013">
    <property type="protein sequence ID" value="SPQ99939.1"/>
    <property type="molecule type" value="Genomic_DNA"/>
</dbReference>
<feature type="domain" description="Transcription factor CBF/NF-Y/archaeal histone" evidence="4">
    <location>
        <begin position="61"/>
        <end position="125"/>
    </location>
</feature>
<feature type="compositionally biased region" description="Basic and acidic residues" evidence="3">
    <location>
        <begin position="143"/>
        <end position="152"/>
    </location>
</feature>
<dbReference type="GO" id="GO:0046982">
    <property type="term" value="F:protein heterodimerization activity"/>
    <property type="evidence" value="ECO:0007669"/>
    <property type="project" value="InterPro"/>
</dbReference>
<dbReference type="InterPro" id="IPR050568">
    <property type="entry name" value="Transcr_DNA_Rep_Reg"/>
</dbReference>
<dbReference type="GO" id="GO:0001046">
    <property type="term" value="F:core promoter sequence-specific DNA binding"/>
    <property type="evidence" value="ECO:0007669"/>
    <property type="project" value="TreeGrafter"/>
</dbReference>
<dbReference type="Gene3D" id="1.10.20.10">
    <property type="entry name" value="Histone, subunit A"/>
    <property type="match status" value="1"/>
</dbReference>
<protein>
    <recommendedName>
        <fullName evidence="4">Transcription factor CBF/NF-Y/archaeal histone domain-containing protein</fullName>
    </recommendedName>
</protein>
<reference evidence="5 7" key="1">
    <citation type="submission" date="2015-02" db="EMBL/GenBank/DDBJ databases">
        <authorList>
            <person name="Chooi Y.-H."/>
        </authorList>
    </citation>
    <scope>NUCLEOTIDE SEQUENCE [LARGE SCALE GENOMIC DNA]</scope>
    <source>
        <strain evidence="5">E3</strain>
    </source>
</reference>
<dbReference type="AlphaFoldDB" id="A0A0G4IKH7"/>
<dbReference type="InterPro" id="IPR009072">
    <property type="entry name" value="Histone-fold"/>
</dbReference>
<dbReference type="PANTHER" id="PTHR10252:SF5">
    <property type="entry name" value="DR1-ASSOCIATED COREPRESSOR"/>
    <property type="match status" value="1"/>
</dbReference>
<name>A0A0G4IKH7_PLABS</name>
<dbReference type="CDD" id="cd22906">
    <property type="entry name" value="HFD_DRAP1"/>
    <property type="match status" value="1"/>
</dbReference>
<dbReference type="SUPFAM" id="SSF47113">
    <property type="entry name" value="Histone-fold"/>
    <property type="match status" value="1"/>
</dbReference>
<dbReference type="Pfam" id="PF00808">
    <property type="entry name" value="CBFD_NFYB_HMF"/>
    <property type="match status" value="1"/>
</dbReference>
<gene>
    <name evidence="5" type="ORF">PBRA_004401</name>
    <name evidence="6" type="ORF">PLBR_LOCUS7154</name>
</gene>
<feature type="region of interest" description="Disordered" evidence="3">
    <location>
        <begin position="143"/>
        <end position="239"/>
    </location>
</feature>
<evidence type="ECO:0000313" key="7">
    <source>
        <dbReference type="Proteomes" id="UP000039324"/>
    </source>
</evidence>
<feature type="compositionally biased region" description="Basic and acidic residues" evidence="3">
    <location>
        <begin position="160"/>
        <end position="176"/>
    </location>
</feature>
<reference evidence="6 8" key="2">
    <citation type="submission" date="2018-03" db="EMBL/GenBank/DDBJ databases">
        <authorList>
            <person name="Fogelqvist J."/>
        </authorList>
    </citation>
    <scope>NUCLEOTIDE SEQUENCE [LARGE SCALE GENOMIC DNA]</scope>
</reference>
<dbReference type="Proteomes" id="UP000290189">
    <property type="component" value="Unassembled WGS sequence"/>
</dbReference>
<keyword evidence="6" id="KW-0496">Mitochondrion</keyword>
<keyword evidence="7" id="KW-1185">Reference proteome</keyword>